<dbReference type="GO" id="GO:0030246">
    <property type="term" value="F:carbohydrate binding"/>
    <property type="evidence" value="ECO:0007669"/>
    <property type="project" value="InterPro"/>
</dbReference>
<evidence type="ECO:0000259" key="5">
    <source>
        <dbReference type="PROSITE" id="PS51272"/>
    </source>
</evidence>
<dbReference type="Proteomes" id="UP000289856">
    <property type="component" value="Chromosome"/>
</dbReference>
<dbReference type="InterPro" id="IPR008964">
    <property type="entry name" value="Invasin/intimin_cell_adhesion"/>
</dbReference>
<dbReference type="CDD" id="cd01951">
    <property type="entry name" value="lectin_L-type"/>
    <property type="match status" value="1"/>
</dbReference>
<dbReference type="InterPro" id="IPR003344">
    <property type="entry name" value="Big_1_dom"/>
</dbReference>
<evidence type="ECO:0000313" key="7">
    <source>
        <dbReference type="Proteomes" id="UP000289856"/>
    </source>
</evidence>
<keyword evidence="7" id="KW-1185">Reference proteome</keyword>
<evidence type="ECO:0000259" key="4">
    <source>
        <dbReference type="PROSITE" id="PS51127"/>
    </source>
</evidence>
<feature type="region of interest" description="Disordered" evidence="2">
    <location>
        <begin position="616"/>
        <end position="644"/>
    </location>
</feature>
<accession>A0A3T1CYN3</accession>
<dbReference type="PANTHER" id="PTHR43308">
    <property type="entry name" value="OUTER MEMBRANE PROTEIN ALPHA-RELATED"/>
    <property type="match status" value="1"/>
</dbReference>
<protein>
    <recommendedName>
        <fullName evidence="8">S-layer homology domain-containing protein</fullName>
    </recommendedName>
</protein>
<reference evidence="6 7" key="1">
    <citation type="submission" date="2019-01" db="EMBL/GenBank/DDBJ databases">
        <title>Complete genome sequence of Cohnella hallensis HS21 isolated from Korean fir (Abies koreana) rhizospheric soil.</title>
        <authorList>
            <person name="Jiang L."/>
            <person name="Kang S.W."/>
            <person name="Kim S."/>
            <person name="Jung J."/>
            <person name="Kim C.Y."/>
            <person name="Kim D.H."/>
            <person name="Kim S.W."/>
            <person name="Lee J."/>
        </authorList>
    </citation>
    <scope>NUCLEOTIDE SEQUENCE [LARGE SCALE GENOMIC DNA]</scope>
    <source>
        <strain evidence="6 7">HS21</strain>
    </source>
</reference>
<dbReference type="SUPFAM" id="SSF49464">
    <property type="entry name" value="Carboxypeptidase regulatory domain-like"/>
    <property type="match status" value="1"/>
</dbReference>
<dbReference type="SUPFAM" id="SSF49899">
    <property type="entry name" value="Concanavalin A-like lectins/glucanases"/>
    <property type="match status" value="1"/>
</dbReference>
<organism evidence="6 7">
    <name type="scientific">Cohnella abietis</name>
    <dbReference type="NCBI Taxonomy" id="2507935"/>
    <lineage>
        <taxon>Bacteria</taxon>
        <taxon>Bacillati</taxon>
        <taxon>Bacillota</taxon>
        <taxon>Bacilli</taxon>
        <taxon>Bacillales</taxon>
        <taxon>Paenibacillaceae</taxon>
        <taxon>Cohnella</taxon>
    </lineage>
</organism>
<feature type="signal peptide" evidence="3">
    <location>
        <begin position="1"/>
        <end position="25"/>
    </location>
</feature>
<dbReference type="InterPro" id="IPR013320">
    <property type="entry name" value="ConA-like_dom_sf"/>
</dbReference>
<comment type="similarity">
    <text evidence="1">Belongs to the intimin/invasin family.</text>
</comment>
<dbReference type="RefSeq" id="WP_130604841.1">
    <property type="nucleotide sequence ID" value="NZ_AP019400.1"/>
</dbReference>
<evidence type="ECO:0000256" key="1">
    <source>
        <dbReference type="ARBA" id="ARBA00010116"/>
    </source>
</evidence>
<dbReference type="PROSITE" id="PS51272">
    <property type="entry name" value="SLH"/>
    <property type="match status" value="2"/>
</dbReference>
<dbReference type="SMART" id="SM00634">
    <property type="entry name" value="BID_1"/>
    <property type="match status" value="1"/>
</dbReference>
<dbReference type="KEGG" id="cohn:KCTCHS21_03450"/>
<evidence type="ECO:0000256" key="3">
    <source>
        <dbReference type="SAM" id="SignalP"/>
    </source>
</evidence>
<dbReference type="InterPro" id="IPR051465">
    <property type="entry name" value="Cell_Envelope_Struct_Comp"/>
</dbReference>
<dbReference type="InterPro" id="IPR001119">
    <property type="entry name" value="SLH_dom"/>
</dbReference>
<dbReference type="Gene3D" id="2.60.40.1120">
    <property type="entry name" value="Carboxypeptidase-like, regulatory domain"/>
    <property type="match status" value="1"/>
</dbReference>
<feature type="domain" description="SLH" evidence="5">
    <location>
        <begin position="1839"/>
        <end position="1898"/>
    </location>
</feature>
<dbReference type="EMBL" id="AP019400">
    <property type="protein sequence ID" value="BBI30946.1"/>
    <property type="molecule type" value="Genomic_DNA"/>
</dbReference>
<sequence>MKVWFRKSLVLLLAILVLVSGFPFANQLKAEAAGVVDTVKDSTYLSLKYDNFLPSHPLKDQIQYNSNVVKPDLGWIEESGQGKLRLAGQYNTTGGSAFNKERISLSNDRSFSTYFNFQMKRTISGGRAADGIVFVVQTASNAAGSTGGGLGYEEVGRSIGIEYDTYYNPEKNDPLAIGGDDKIASHIAYDKNGIVTHPDASNVAGKAERNEILANLKSSDMDLSNGVYHSWIEYDGVADKLRVYLIKEEANGKYLVPIMGPGTNEKEQDTTVTIQGFPTLGTSKGLVGVRASDSASIDIKPVLDISGVDLSSILTQDEAYVGFTASTGGMNQNHDLLKWYFNNDSGLIVPNSGGTNIEQAPTKIKILNKEAFEYQTPYQGKDHQGIKVNEAKASVTAQVYTAENEMIKGYPVTFSLYLVDGIVNVPIGTGAPVRTEVRKDDPEILMKALGYTRVKKSFVHSSDDETQEVWEITVPTDENGQASIDLYNLGIPHLTNVKARIGGDLKGYSAPHGGGRYDEAPVLFGAEEPKVVKSEVSDDRRKVIADFDIPVKYDPTKPGGFWLEIPGSDPIPLIIEDYVITNGDKDPFKLVLKLDPDKVSPNTIIPPNVVPVLHYDGDPKDPTTPGSGSVTDRSGEKTLKNFPDGNGTPISVINRFAPESQTVVNDAGRNTIKVTFPNKLVNPDLGVKAAFEVVINDGKNPPVKVGVTNVVKDSSDGKILDLTIDPNNLNSAWEGKIPADAVVSLSYDPAKLPAGVTGIKREPILGETNENLDRFIHPVVNQIEPLSANVINDEARNKITVKLPSALKQPANNIKTAFKIFSDGKPISVDSVVWDPLHPDVLVLALDQQDLNTVFKDGKIPYEVSGSPTLTLEYNPAQTGTTPIVDIHNQQLRALGSAVYTGDYAINNQTAFEPTSATVNDDNRKQVIVKFPNKKIISGQPELQIVVGGDFNNPIDVTDIGGSGSDTFILTLDTKVDYNKEVQLIYKPSVNGSIVDQVNPNGNVLRPLGPTTADSKDYPVQNQFGPNKAVVIEDNGGRNKVELTFPSAITNPQSVPPGSFTVVITPDIAHPEISVTATVYHLDWNGTSPSKLVLKFDPTDLANRGLTNGIPPEADVKLNYTPPGANPVTTGTQNLGKLVLFPVENGDYDNAKLKLTASPDSILGDGQSFSTLTAKVTKQNGDPVANTKVVFNVPPSQSGYFVDPITSAHVTSIEVLTNGNGIATIPYYSEKIIGTNEVAITVTAKVRDHVLKLKAEDDITVTFAPATVSGVVIHEGVKVAGAIVKITDPATGWTKSFTTTADDNVGSYRFVVPEGDKQYKIEVTIPIQSSGQSVPVKFTQNVNVGTVTGAGSQEFPSTQTVTGLVGLNLPVNGESRWFGNSAVSNLKVKLKDSTGAYLHNDAINQDWFLLEGTGTGIFTADNLITNKDYQMEVWYQMEIYDKNGPTGVFKEILINGKPDPLDPSKIKYPVIKVTESGELNIVQDLVDPYGTVMNGSDGNKPIPGAKVTLYYWGTTNEVYLPPIAGFEPNDNASPTQYTDVLGNYAYMVYPNTDYEVVVEAPGFPRYSSGKISVGTDIVRHDVVLYAFSNNGPYIPAIPPVTPPTEGKPNLTVNLTTSSSQYEEESTGTIVVDYSNNGNLLLKSGEISITIPAGAEVIDADGGKVSGNTITWLVKDLGINQQGSYKVKLKFPKANAAEKIVQVTAQAKSADGEWANPEYAKSSLKLLIFSNRYGDVEHIRYILGYPDAKFKPKNTLSRAELAAIVARLINGGNTNDKANYSDVPSKHWASGYIRIVTDNKIFTGFNDGTFRPEAPVTREELAVVMLRFLEIDGSNPIKPQFEDVKGRWSAAAIEALYRNGLINGYPDGTFKPGSNIIRSEAVSLINKMLFRGPLTNVTPSFPDVSSSHWAFGQVEEASHSHKATRKENGSEVFVKTLDDTVK</sequence>
<dbReference type="Pfam" id="PF00139">
    <property type="entry name" value="Lectin_legB"/>
    <property type="match status" value="2"/>
</dbReference>
<dbReference type="Gene3D" id="2.60.40.10">
    <property type="entry name" value="Immunoglobulins"/>
    <property type="match status" value="1"/>
</dbReference>
<evidence type="ECO:0000256" key="2">
    <source>
        <dbReference type="SAM" id="MobiDB-lite"/>
    </source>
</evidence>
<feature type="domain" description="Big-1" evidence="4">
    <location>
        <begin position="1152"/>
        <end position="1264"/>
    </location>
</feature>
<dbReference type="PANTHER" id="PTHR43308:SF5">
    <property type="entry name" value="S-LAYER PROTEIN _ PEPTIDOGLYCAN ENDO-BETA-N-ACETYLGLUCOSAMINIDASE"/>
    <property type="match status" value="1"/>
</dbReference>
<name>A0A3T1CYN3_9BACL</name>
<dbReference type="InterPro" id="IPR008969">
    <property type="entry name" value="CarboxyPept-like_regulatory"/>
</dbReference>
<dbReference type="Gene3D" id="2.60.120.200">
    <property type="match status" value="1"/>
</dbReference>
<proteinExistence type="inferred from homology"/>
<evidence type="ECO:0008006" key="8">
    <source>
        <dbReference type="Google" id="ProtNLM"/>
    </source>
</evidence>
<dbReference type="Pfam" id="PF00395">
    <property type="entry name" value="SLH"/>
    <property type="match status" value="2"/>
</dbReference>
<dbReference type="InterPro" id="IPR056573">
    <property type="entry name" value="Lectin_L-type_dom"/>
</dbReference>
<gene>
    <name evidence="6" type="ORF">KCTCHS21_03450</name>
</gene>
<dbReference type="OrthoDB" id="283370at2"/>
<feature type="domain" description="SLH" evidence="5">
    <location>
        <begin position="1775"/>
        <end position="1838"/>
    </location>
</feature>
<dbReference type="InterPro" id="IPR001220">
    <property type="entry name" value="Legume_lectin_dom"/>
</dbReference>
<dbReference type="PROSITE" id="PS51127">
    <property type="entry name" value="BIG1"/>
    <property type="match status" value="1"/>
</dbReference>
<evidence type="ECO:0000313" key="6">
    <source>
        <dbReference type="EMBL" id="BBI30946.1"/>
    </source>
</evidence>
<keyword evidence="3" id="KW-0732">Signal</keyword>
<dbReference type="SUPFAM" id="SSF49373">
    <property type="entry name" value="Invasin/intimin cell-adhesion fragments"/>
    <property type="match status" value="1"/>
</dbReference>
<feature type="chain" id="PRO_5038861780" description="S-layer homology domain-containing protein" evidence="3">
    <location>
        <begin position="26"/>
        <end position="1941"/>
    </location>
</feature>
<dbReference type="InterPro" id="IPR013783">
    <property type="entry name" value="Ig-like_fold"/>
</dbReference>